<dbReference type="GO" id="GO:0000139">
    <property type="term" value="C:Golgi membrane"/>
    <property type="evidence" value="ECO:0007669"/>
    <property type="project" value="UniProtKB-SubCell"/>
</dbReference>
<keyword evidence="10" id="KW-0968">Cytoplasmic vesicle</keyword>
<accession>A0A9P6GZ01</accession>
<evidence type="ECO:0000313" key="15">
    <source>
        <dbReference type="Proteomes" id="UP000740883"/>
    </source>
</evidence>
<dbReference type="InterPro" id="IPR029446">
    <property type="entry name" value="COPB1_appendage_platform_dom"/>
</dbReference>
<evidence type="ECO:0000256" key="6">
    <source>
        <dbReference type="ARBA" id="ARBA00022892"/>
    </source>
</evidence>
<keyword evidence="3" id="KW-0813">Transport</keyword>
<evidence type="ECO:0000256" key="3">
    <source>
        <dbReference type="ARBA" id="ARBA00022448"/>
    </source>
</evidence>
<keyword evidence="15" id="KW-1185">Reference proteome</keyword>
<keyword evidence="9" id="KW-0472">Membrane</keyword>
<keyword evidence="7" id="KW-0653">Protein transport</keyword>
<feature type="domain" description="Coatomer beta subunit C-terminal" evidence="12">
    <location>
        <begin position="541"/>
        <end position="639"/>
    </location>
</feature>
<proteinExistence type="predicted"/>
<dbReference type="InterPro" id="IPR016024">
    <property type="entry name" value="ARM-type_fold"/>
</dbReference>
<keyword evidence="4" id="KW-0963">Cytoplasm</keyword>
<comment type="subcellular location">
    <subcellularLocation>
        <location evidence="2">Cytoplasmic vesicle</location>
        <location evidence="2">COPI-coated vesicle membrane</location>
        <topology evidence="2">Peripheral membrane protein</topology>
        <orientation evidence="2">Cytoplasmic side</orientation>
    </subcellularLocation>
    <subcellularLocation>
        <location evidence="1">Golgi apparatus membrane</location>
        <topology evidence="1">Peripheral membrane protein</topology>
        <orientation evidence="1">Cytoplasmic side</orientation>
    </subcellularLocation>
</comment>
<dbReference type="OrthoDB" id="10261439at2759"/>
<feature type="domain" description="Coatomer beta subunit appendage platform" evidence="13">
    <location>
        <begin position="657"/>
        <end position="770"/>
    </location>
</feature>
<dbReference type="PANTHER" id="PTHR10635:SF0">
    <property type="entry name" value="COATOMER SUBUNIT BETA"/>
    <property type="match status" value="1"/>
</dbReference>
<reference evidence="14 15" key="1">
    <citation type="journal article" date="2020" name="Genome Biol. Evol.">
        <title>Comparative genomics of strictly vertically transmitted, feminizing microsporidia endosymbionts of amphipod crustaceans.</title>
        <authorList>
            <person name="Cormier A."/>
            <person name="Chebbi M.A."/>
            <person name="Giraud I."/>
            <person name="Wattier R."/>
            <person name="Teixeira M."/>
            <person name="Gilbert C."/>
            <person name="Rigaud T."/>
            <person name="Cordaux R."/>
        </authorList>
    </citation>
    <scope>NUCLEOTIDE SEQUENCE [LARGE SCALE GENOMIC DNA]</scope>
    <source>
        <strain evidence="14 15">Ou3-Ou53</strain>
    </source>
</reference>
<evidence type="ECO:0000259" key="13">
    <source>
        <dbReference type="Pfam" id="PF14806"/>
    </source>
</evidence>
<keyword evidence="8" id="KW-0333">Golgi apparatus</keyword>
<dbReference type="InterPro" id="IPR016460">
    <property type="entry name" value="COPB1"/>
</dbReference>
<dbReference type="InterPro" id="IPR011710">
    <property type="entry name" value="Coatomer_bsu_C"/>
</dbReference>
<dbReference type="EMBL" id="SBJO01000069">
    <property type="protein sequence ID" value="KAF9763569.1"/>
    <property type="molecule type" value="Genomic_DNA"/>
</dbReference>
<dbReference type="GO" id="GO:0006888">
    <property type="term" value="P:endoplasmic reticulum to Golgi vesicle-mediated transport"/>
    <property type="evidence" value="ECO:0007669"/>
    <property type="project" value="TreeGrafter"/>
</dbReference>
<comment type="caution">
    <text evidence="14">The sequence shown here is derived from an EMBL/GenBank/DDBJ whole genome shotgun (WGS) entry which is preliminary data.</text>
</comment>
<organism evidence="14 15">
    <name type="scientific">Nosema granulosis</name>
    <dbReference type="NCBI Taxonomy" id="83296"/>
    <lineage>
        <taxon>Eukaryota</taxon>
        <taxon>Fungi</taxon>
        <taxon>Fungi incertae sedis</taxon>
        <taxon>Microsporidia</taxon>
        <taxon>Nosematidae</taxon>
        <taxon>Nosema</taxon>
    </lineage>
</organism>
<evidence type="ECO:0000256" key="4">
    <source>
        <dbReference type="ARBA" id="ARBA00022490"/>
    </source>
</evidence>
<feature type="domain" description="Clathrin/coatomer adaptor adaptin-like N-terminal" evidence="11">
    <location>
        <begin position="15"/>
        <end position="196"/>
    </location>
</feature>
<dbReference type="InterPro" id="IPR011989">
    <property type="entry name" value="ARM-like"/>
</dbReference>
<evidence type="ECO:0000256" key="1">
    <source>
        <dbReference type="ARBA" id="ARBA00004255"/>
    </source>
</evidence>
<evidence type="ECO:0000256" key="5">
    <source>
        <dbReference type="ARBA" id="ARBA00022737"/>
    </source>
</evidence>
<evidence type="ECO:0000259" key="11">
    <source>
        <dbReference type="Pfam" id="PF01602"/>
    </source>
</evidence>
<evidence type="ECO:0000313" key="14">
    <source>
        <dbReference type="EMBL" id="KAF9763569.1"/>
    </source>
</evidence>
<dbReference type="InterPro" id="IPR002553">
    <property type="entry name" value="Clathrin/coatomer_adapt-like_N"/>
</dbReference>
<evidence type="ECO:0000259" key="12">
    <source>
        <dbReference type="Pfam" id="PF07718"/>
    </source>
</evidence>
<dbReference type="Proteomes" id="UP000740883">
    <property type="component" value="Unassembled WGS sequence"/>
</dbReference>
<dbReference type="Pfam" id="PF01602">
    <property type="entry name" value="Adaptin_N"/>
    <property type="match status" value="1"/>
</dbReference>
<dbReference type="Pfam" id="PF14806">
    <property type="entry name" value="Coatomer_b_Cpla"/>
    <property type="match status" value="1"/>
</dbReference>
<keyword evidence="6" id="KW-0931">ER-Golgi transport</keyword>
<evidence type="ECO:0000256" key="10">
    <source>
        <dbReference type="ARBA" id="ARBA00023329"/>
    </source>
</evidence>
<name>A0A9P6GZ01_9MICR</name>
<evidence type="ECO:0000256" key="7">
    <source>
        <dbReference type="ARBA" id="ARBA00022927"/>
    </source>
</evidence>
<protein>
    <submittedName>
        <fullName evidence="14">Coatomer subunit beta</fullName>
    </submittedName>
</protein>
<dbReference type="Gene3D" id="1.25.10.10">
    <property type="entry name" value="Leucine-rich Repeat Variant"/>
    <property type="match status" value="1"/>
</dbReference>
<evidence type="ECO:0000256" key="8">
    <source>
        <dbReference type="ARBA" id="ARBA00023034"/>
    </source>
</evidence>
<dbReference type="AlphaFoldDB" id="A0A9P6GZ01"/>
<gene>
    <name evidence="14" type="primary">copb</name>
    <name evidence="14" type="ORF">NGRA_1197</name>
</gene>
<dbReference type="GO" id="GO:0006886">
    <property type="term" value="P:intracellular protein transport"/>
    <property type="evidence" value="ECO:0007669"/>
    <property type="project" value="InterPro"/>
</dbReference>
<dbReference type="PANTHER" id="PTHR10635">
    <property type="entry name" value="COATOMER SUBUNIT BETA"/>
    <property type="match status" value="1"/>
</dbReference>
<dbReference type="GO" id="GO:0006891">
    <property type="term" value="P:intra-Golgi vesicle-mediated transport"/>
    <property type="evidence" value="ECO:0007669"/>
    <property type="project" value="TreeGrafter"/>
</dbReference>
<dbReference type="SUPFAM" id="SSF48371">
    <property type="entry name" value="ARM repeat"/>
    <property type="match status" value="1"/>
</dbReference>
<evidence type="ECO:0000256" key="9">
    <source>
        <dbReference type="ARBA" id="ARBA00023136"/>
    </source>
</evidence>
<evidence type="ECO:0000256" key="2">
    <source>
        <dbReference type="ARBA" id="ARBA00004347"/>
    </source>
</evidence>
<dbReference type="Pfam" id="PF07718">
    <property type="entry name" value="Coatamer_beta_C"/>
    <property type="match status" value="1"/>
</dbReference>
<sequence>MFKTSLYLNLNSEATKQSILQLLGSQEPEKKIQGMKDLIAQMSQGKSYGDITHTVIKDVLSVQQNNELRRLFYYFLEMSSISTNELLLLSNQIRKDLEHPNEFMRGVALRYVSKLTTIEILLNFHKPILENFTHKIAYVRRHAYYSLGRVSKRLGIFEDTADHLVQALQRDTDPACLCQAFVSLYELDKEKSMQVVPTDPDLALTMMEKIQDNKFLIPFLENEDSKVRIEACLHLLQSSTDIEVLEKATKILLNEVVCEEYKEYLPQAFSKISSTISTEQSQAILGFLDNSNHDFSKAILDFVLSHSPTQDLITILNILLKSSEFNSLLISRLTEVVSRFSVYTPEMVDLCLKTAFSKNPSQSYECLKLIRSLLPILNEEEKERVVDFLIKNISQIKFGKIFRTVLNILVEEGRKFEDILKIFQSGLKNKNGEALIWLERDSAFLIPFIAISLTEMFYKNNSENNKVALLSLLLSFFKLVKDKSSIVSCIRRLQSPITTGIPRNPESSIKINTGTSVGDPFEIFKSYSQESSEAAVRKFLEARDHSETSLYQLTGLSDPIYVEASVFYSRFEIVLDLLMINQTDSYLQNMLFDFGSSPNLKPVYFSSPGNMKARSVDSHKLVFRILDSANGFVNGSVSFKYPSESGEYQNYTLNFSEIKTFVSLEPNPISPDSFRDLWKKMEWENVYSVKLLSSKSPNELFNIFKKKLKGTVVEIQKDSSDDFFVGNISSSTKQNNMIFFNICMTRESSYINLECRVRSSKEEIVKSMNDILNEVVKMNKSL</sequence>
<dbReference type="GO" id="GO:0005198">
    <property type="term" value="F:structural molecule activity"/>
    <property type="evidence" value="ECO:0007669"/>
    <property type="project" value="InterPro"/>
</dbReference>
<dbReference type="GO" id="GO:0030126">
    <property type="term" value="C:COPI vesicle coat"/>
    <property type="evidence" value="ECO:0007669"/>
    <property type="project" value="InterPro"/>
</dbReference>
<keyword evidence="5" id="KW-0677">Repeat</keyword>